<dbReference type="EMBL" id="CP011097">
    <property type="protein sequence ID" value="AJZ75253.1"/>
    <property type="molecule type" value="Genomic_DNA"/>
</dbReference>
<gene>
    <name evidence="2" type="ORF">SU86_001345</name>
</gene>
<dbReference type="STRING" id="1603555.SU86_001345"/>
<evidence type="ECO:0000259" key="1">
    <source>
        <dbReference type="Pfam" id="PF18551"/>
    </source>
</evidence>
<dbReference type="KEGG" id="tah:SU86_001345"/>
<feature type="domain" description="Thaumarchaeal output" evidence="1">
    <location>
        <begin position="69"/>
        <end position="220"/>
    </location>
</feature>
<dbReference type="InterPro" id="IPR040572">
    <property type="entry name" value="TackOD1"/>
</dbReference>
<evidence type="ECO:0000313" key="2">
    <source>
        <dbReference type="EMBL" id="AJZ75253.1"/>
    </source>
</evidence>
<dbReference type="AlphaFoldDB" id="A0A3G1B5G8"/>
<protein>
    <recommendedName>
        <fullName evidence="1">Thaumarchaeal output domain-containing protein</fullName>
    </recommendedName>
</protein>
<dbReference type="Pfam" id="PF18551">
    <property type="entry name" value="TackOD1"/>
    <property type="match status" value="1"/>
</dbReference>
<evidence type="ECO:0000313" key="3">
    <source>
        <dbReference type="Proteomes" id="UP000266745"/>
    </source>
</evidence>
<dbReference type="Proteomes" id="UP000266745">
    <property type="component" value="Chromosome"/>
</dbReference>
<proteinExistence type="predicted"/>
<keyword evidence="3" id="KW-1185">Reference proteome</keyword>
<organism evidence="2 3">
    <name type="scientific">Candidatus Nitrosotenuis cloacae</name>
    <dbReference type="NCBI Taxonomy" id="1603555"/>
    <lineage>
        <taxon>Archaea</taxon>
        <taxon>Nitrososphaerota</taxon>
        <taxon>Candidatus Nitrosotenuis</taxon>
    </lineage>
</organism>
<sequence>MKTLDVMFQLNRIKGKGSVKPQKFEQKYQEKNIDAELSKWQEQNSEKISFLIKKAKDGYNGLLVPEIDHKTATFGYRILRELPDYDVEFLNNLVNLSMFDKLVNNKFLICPEHKTSFLLSIRISCPKCSSINVEKLNLLEHRACGFISERKHFGGQAELKCPSCKKLIKNQEKELRLPASWYLCNDCKDKFDEAKVNLHCNEFDHDFTVNQADSIILYNYLLSNDTEKSTLDQEKIREEIAKILTKHNYTVSENHTIKGKSGIDQIVDIVGTGADQSIFVFINSLIENNSEIDSKLIQILDTMPKIAILIGFSSVSEMTKSIASKYNLSIISSQNIDEITTEVQKIVSAKSKKPDGDKPT</sequence>
<name>A0A3G1B5G8_9ARCH</name>
<reference evidence="2 3" key="1">
    <citation type="journal article" date="2016" name="Sci. Rep.">
        <title>A novel ammonia-oxidizing archaeon from wastewater treatment plant: Its enrichment, physiological and genomic characteristics.</title>
        <authorList>
            <person name="Li Y."/>
            <person name="Ding K."/>
            <person name="Wen X."/>
            <person name="Zhang B."/>
            <person name="Shen B."/>
            <person name="Yang Y."/>
        </authorList>
    </citation>
    <scope>NUCLEOTIDE SEQUENCE [LARGE SCALE GENOMIC DNA]</scope>
    <source>
        <strain evidence="2 3">SAT1</strain>
    </source>
</reference>
<accession>A0A3G1B5G8</accession>